<evidence type="ECO:0000313" key="10">
    <source>
        <dbReference type="Proteomes" id="UP001208570"/>
    </source>
</evidence>
<dbReference type="GO" id="GO:0005829">
    <property type="term" value="C:cytosol"/>
    <property type="evidence" value="ECO:0007669"/>
    <property type="project" value="GOC"/>
</dbReference>
<dbReference type="EMBL" id="JAODUP010000853">
    <property type="protein sequence ID" value="KAK2143336.1"/>
    <property type="molecule type" value="Genomic_DNA"/>
</dbReference>
<evidence type="ECO:0000313" key="9">
    <source>
        <dbReference type="EMBL" id="KAK2143336.1"/>
    </source>
</evidence>
<dbReference type="InterPro" id="IPR048361">
    <property type="entry name" value="Vps52_C"/>
</dbReference>
<feature type="domain" description="Vps52 coiled-coil" evidence="7">
    <location>
        <begin position="8"/>
        <end position="89"/>
    </location>
</feature>
<evidence type="ECO:0000256" key="2">
    <source>
        <dbReference type="ARBA" id="ARBA00008180"/>
    </source>
</evidence>
<dbReference type="Pfam" id="PF04129">
    <property type="entry name" value="Vps52_CC"/>
    <property type="match status" value="1"/>
</dbReference>
<evidence type="ECO:0000256" key="1">
    <source>
        <dbReference type="ARBA" id="ARBA00004601"/>
    </source>
</evidence>
<dbReference type="GO" id="GO:0006896">
    <property type="term" value="P:Golgi to vacuole transport"/>
    <property type="evidence" value="ECO:0007669"/>
    <property type="project" value="TreeGrafter"/>
</dbReference>
<accession>A0AAD9MTK1</accession>
<dbReference type="PANTHER" id="PTHR14190">
    <property type="entry name" value="SUPPRESSOR OF ACTIN MUTATIONS 2/VACUOLAR PROTEIN SORTING 52"/>
    <property type="match status" value="1"/>
</dbReference>
<dbReference type="Pfam" id="PF20655">
    <property type="entry name" value="Vps52_C"/>
    <property type="match status" value="1"/>
</dbReference>
<protein>
    <recommendedName>
        <fullName evidence="3">Vacuolar protein sorting-associated protein 52 homolog</fullName>
    </recommendedName>
</protein>
<evidence type="ECO:0000256" key="5">
    <source>
        <dbReference type="ARBA" id="ARBA00022927"/>
    </source>
</evidence>
<dbReference type="GO" id="GO:0042147">
    <property type="term" value="P:retrograde transport, endosome to Golgi"/>
    <property type="evidence" value="ECO:0007669"/>
    <property type="project" value="TreeGrafter"/>
</dbReference>
<evidence type="ECO:0000256" key="6">
    <source>
        <dbReference type="ARBA" id="ARBA00023034"/>
    </source>
</evidence>
<dbReference type="GO" id="GO:0032456">
    <property type="term" value="P:endocytic recycling"/>
    <property type="evidence" value="ECO:0007669"/>
    <property type="project" value="TreeGrafter"/>
</dbReference>
<keyword evidence="10" id="KW-1185">Reference proteome</keyword>
<dbReference type="InterPro" id="IPR007258">
    <property type="entry name" value="Vps52"/>
</dbReference>
<dbReference type="InterPro" id="IPR048319">
    <property type="entry name" value="Vps52_CC"/>
</dbReference>
<keyword evidence="4" id="KW-0813">Transport</keyword>
<evidence type="ECO:0000259" key="8">
    <source>
        <dbReference type="Pfam" id="PF20655"/>
    </source>
</evidence>
<name>A0AAD9MTK1_9ANNE</name>
<evidence type="ECO:0000256" key="4">
    <source>
        <dbReference type="ARBA" id="ARBA00022448"/>
    </source>
</evidence>
<dbReference type="GO" id="GO:0019905">
    <property type="term" value="F:syntaxin binding"/>
    <property type="evidence" value="ECO:0007669"/>
    <property type="project" value="TreeGrafter"/>
</dbReference>
<keyword evidence="5" id="KW-0653">Protein transport</keyword>
<comment type="subcellular location">
    <subcellularLocation>
        <location evidence="1">Golgi apparatus</location>
        <location evidence="1">trans-Golgi network</location>
    </subcellularLocation>
</comment>
<dbReference type="Proteomes" id="UP001208570">
    <property type="component" value="Unassembled WGS sequence"/>
</dbReference>
<gene>
    <name evidence="9" type="ORF">LSH36_853g01027</name>
</gene>
<keyword evidence="6" id="KW-0333">Golgi apparatus</keyword>
<reference evidence="9" key="1">
    <citation type="journal article" date="2023" name="Mol. Biol. Evol.">
        <title>Third-Generation Sequencing Reveals the Adaptive Role of the Epigenome in Three Deep-Sea Polychaetes.</title>
        <authorList>
            <person name="Perez M."/>
            <person name="Aroh O."/>
            <person name="Sun Y."/>
            <person name="Lan Y."/>
            <person name="Juniper S.K."/>
            <person name="Young C.R."/>
            <person name="Angers B."/>
            <person name="Qian P.Y."/>
        </authorList>
    </citation>
    <scope>NUCLEOTIDE SEQUENCE</scope>
    <source>
        <strain evidence="9">P08H-3</strain>
    </source>
</reference>
<feature type="domain" description="Vps52 C-terminal" evidence="8">
    <location>
        <begin position="127"/>
        <end position="392"/>
    </location>
</feature>
<comment type="caution">
    <text evidence="9">The sequence shown here is derived from an EMBL/GenBank/DDBJ whole genome shotgun (WGS) entry which is preliminary data.</text>
</comment>
<dbReference type="GO" id="GO:0007041">
    <property type="term" value="P:lysosomal transport"/>
    <property type="evidence" value="ECO:0007669"/>
    <property type="project" value="TreeGrafter"/>
</dbReference>
<comment type="similarity">
    <text evidence="2">Belongs to the VPS52 family.</text>
</comment>
<evidence type="ECO:0000259" key="7">
    <source>
        <dbReference type="Pfam" id="PF04129"/>
    </source>
</evidence>
<organism evidence="9 10">
    <name type="scientific">Paralvinella palmiformis</name>
    <dbReference type="NCBI Taxonomy" id="53620"/>
    <lineage>
        <taxon>Eukaryota</taxon>
        <taxon>Metazoa</taxon>
        <taxon>Spiralia</taxon>
        <taxon>Lophotrochozoa</taxon>
        <taxon>Annelida</taxon>
        <taxon>Polychaeta</taxon>
        <taxon>Sedentaria</taxon>
        <taxon>Canalipalpata</taxon>
        <taxon>Terebellida</taxon>
        <taxon>Terebelliformia</taxon>
        <taxon>Alvinellidae</taxon>
        <taxon>Paralvinella</taxon>
    </lineage>
</organism>
<dbReference type="PANTHER" id="PTHR14190:SF7">
    <property type="entry name" value="VACUOLAR PROTEIN SORTING-ASSOCIATED PROTEIN 52 HOMOLOG"/>
    <property type="match status" value="1"/>
</dbReference>
<evidence type="ECO:0000256" key="3">
    <source>
        <dbReference type="ARBA" id="ARBA00017083"/>
    </source>
</evidence>
<sequence>MPLFIDYERIFVEQLHELNHKINFVKEQSFKDSRSCNDVKDILEKLKIKAIEKIREFLLQKIYQFRKPMTNYQVAQNAMLKYRFFNEFLMNNQRHVAKEIRDEYVETMSKIYYSYFKSYANRLMKLQPTLKNRSTIFTVGNRGSVLTQDLEAPIIVPHAAQKTEKKYPYETLFRSLQYALLDNSCREYLFLSDFFMVSGSGAQDLYTAIMGKTLTMIMKQMEISIMESYDSIAIFLCIHIVHRYKVLMHKRSVPALDRYWDTLIDLMLPRFEYILQLNIQSIRECDPQKLGQIDVRPHYITRRYAEFSAAIIGINESFPNDRVNKLMAQLQTEVENFILRMAAEFPHRKEQLVFLINNYDMMLSVIMERTTDDSKESESFKELLLARTQEFIEEILTPHFGGLITFVKEAESTMEHGHLDEYKNQERRVTQIVRAFNNDWKKAIDQINQDAMRSFTNFKNGTQILQGALTQLIQYYHRFQKILSQNTFKNWPIKNELINIHNIMVEVKKHKPNF</sequence>
<proteinExistence type="inferred from homology"/>
<dbReference type="GO" id="GO:0000938">
    <property type="term" value="C:GARP complex"/>
    <property type="evidence" value="ECO:0007669"/>
    <property type="project" value="TreeGrafter"/>
</dbReference>
<dbReference type="GO" id="GO:0015031">
    <property type="term" value="P:protein transport"/>
    <property type="evidence" value="ECO:0007669"/>
    <property type="project" value="UniProtKB-KW"/>
</dbReference>
<dbReference type="AlphaFoldDB" id="A0AAD9MTK1"/>